<accession>A0A078AD50</accession>
<sequence length="424" mass="50549">MSNNELAFLKQVFYRVYDFANEVKFIYPDAQLNHPQQSYRNSIYGHYNQHPLPSYHYPQDQKYYNAYLHYQHPLYQENNYNAHYQNHDQINDNYRQQQQHLQDTDDDFQNFNHQDINDEAINAGTNHEESETKKSKLQECLNAYGISLNEISPSKILENYQKQFEQEKQLIKKGKDEESKSHDDIVKQENYQNKDIEISTKQAARQTEKSSSGEIKKTKKAKNYEYIQQTQSNQVKEENQVQSRQSVSSEEKAEQNQAVTDIKGKKGLQVFPKRIFIYIVQDDLKEYLEMLIKEKKQKTKFGKDRGKNLREYIIEFLILIQKFKKLADLIAKKAHSQKEVYDPRLIDKYAKRLKLDYSIWPNCIKRYQESISLMADRLNTKQVKESWRQDKAFDDSEAVFDNFTQLGKLIYFQCLANKDANIWK</sequence>
<keyword evidence="3" id="KW-1185">Reference proteome</keyword>
<dbReference type="EMBL" id="CCKQ01008328">
    <property type="protein sequence ID" value="CDW79771.1"/>
    <property type="molecule type" value="Genomic_DNA"/>
</dbReference>
<evidence type="ECO:0000313" key="3">
    <source>
        <dbReference type="Proteomes" id="UP000039865"/>
    </source>
</evidence>
<reference evidence="2 3" key="1">
    <citation type="submission" date="2014-06" db="EMBL/GenBank/DDBJ databases">
        <authorList>
            <person name="Swart Estienne"/>
        </authorList>
    </citation>
    <scope>NUCLEOTIDE SEQUENCE [LARGE SCALE GENOMIC DNA]</scope>
    <source>
        <strain evidence="2 3">130c</strain>
    </source>
</reference>
<feature type="compositionally biased region" description="Polar residues" evidence="1">
    <location>
        <begin position="199"/>
        <end position="213"/>
    </location>
</feature>
<evidence type="ECO:0000256" key="1">
    <source>
        <dbReference type="SAM" id="MobiDB-lite"/>
    </source>
</evidence>
<dbReference type="InParanoid" id="A0A078AD50"/>
<feature type="region of interest" description="Disordered" evidence="1">
    <location>
        <begin position="231"/>
        <end position="258"/>
    </location>
</feature>
<name>A0A078AD50_STYLE</name>
<organism evidence="2 3">
    <name type="scientific">Stylonychia lemnae</name>
    <name type="common">Ciliate</name>
    <dbReference type="NCBI Taxonomy" id="5949"/>
    <lineage>
        <taxon>Eukaryota</taxon>
        <taxon>Sar</taxon>
        <taxon>Alveolata</taxon>
        <taxon>Ciliophora</taxon>
        <taxon>Intramacronucleata</taxon>
        <taxon>Spirotrichea</taxon>
        <taxon>Stichotrichia</taxon>
        <taxon>Sporadotrichida</taxon>
        <taxon>Oxytrichidae</taxon>
        <taxon>Stylonychinae</taxon>
        <taxon>Stylonychia</taxon>
    </lineage>
</organism>
<feature type="region of interest" description="Disordered" evidence="1">
    <location>
        <begin position="171"/>
        <end position="217"/>
    </location>
</feature>
<dbReference type="Proteomes" id="UP000039865">
    <property type="component" value="Unassembled WGS sequence"/>
</dbReference>
<protein>
    <submittedName>
        <fullName evidence="2">Uncharacterized protein</fullName>
    </submittedName>
</protein>
<gene>
    <name evidence="2" type="primary">Contig12677.g13532</name>
    <name evidence="2" type="ORF">STYLEM_8763</name>
</gene>
<dbReference type="AlphaFoldDB" id="A0A078AD50"/>
<evidence type="ECO:0000313" key="2">
    <source>
        <dbReference type="EMBL" id="CDW79771.1"/>
    </source>
</evidence>
<proteinExistence type="predicted"/>
<feature type="compositionally biased region" description="Basic and acidic residues" evidence="1">
    <location>
        <begin position="171"/>
        <end position="198"/>
    </location>
</feature>